<dbReference type="RefSeq" id="WP_198574345.1">
    <property type="nucleotide sequence ID" value="NZ_JADWOX010000001.1"/>
</dbReference>
<dbReference type="Proteomes" id="UP000639859">
    <property type="component" value="Unassembled WGS sequence"/>
</dbReference>
<proteinExistence type="predicted"/>
<comment type="caution">
    <text evidence="1">The sequence shown here is derived from an EMBL/GenBank/DDBJ whole genome shotgun (WGS) entry which is preliminary data.</text>
</comment>
<protein>
    <submittedName>
        <fullName evidence="1">Uncharacterized protein</fullName>
    </submittedName>
</protein>
<dbReference type="EMBL" id="JADWOX010000001">
    <property type="protein sequence ID" value="MBI1682390.1"/>
    <property type="molecule type" value="Genomic_DNA"/>
</dbReference>
<organism evidence="1 2">
    <name type="scientific">Caulobacter hibisci</name>
    <dbReference type="NCBI Taxonomy" id="2035993"/>
    <lineage>
        <taxon>Bacteria</taxon>
        <taxon>Pseudomonadati</taxon>
        <taxon>Pseudomonadota</taxon>
        <taxon>Alphaproteobacteria</taxon>
        <taxon>Caulobacterales</taxon>
        <taxon>Caulobacteraceae</taxon>
        <taxon>Caulobacter</taxon>
    </lineage>
</organism>
<accession>A0ABS0SRX7</accession>
<evidence type="ECO:0000313" key="2">
    <source>
        <dbReference type="Proteomes" id="UP000639859"/>
    </source>
</evidence>
<gene>
    <name evidence="1" type="ORF">I4Q42_01765</name>
</gene>
<sequence>MDPHTIGWGEFNAMAWARSERLKADDPDAKPDPPSSDRVMRNFAKIPAAALGRAN</sequence>
<keyword evidence="2" id="KW-1185">Reference proteome</keyword>
<reference evidence="1 2" key="1">
    <citation type="submission" date="2020-11" db="EMBL/GenBank/DDBJ databases">
        <title>genome sequence of strain KACC 18849.</title>
        <authorList>
            <person name="Gao J."/>
            <person name="Zhang X."/>
        </authorList>
    </citation>
    <scope>NUCLEOTIDE SEQUENCE [LARGE SCALE GENOMIC DNA]</scope>
    <source>
        <strain evidence="1 2">KACC 18849</strain>
    </source>
</reference>
<evidence type="ECO:0000313" key="1">
    <source>
        <dbReference type="EMBL" id="MBI1682390.1"/>
    </source>
</evidence>
<name>A0ABS0SRX7_9CAUL</name>